<evidence type="ECO:0000256" key="1">
    <source>
        <dbReference type="ARBA" id="ARBA00006096"/>
    </source>
</evidence>
<evidence type="ECO:0000256" key="2">
    <source>
        <dbReference type="ARBA" id="ARBA00022801"/>
    </source>
</evidence>
<dbReference type="InterPro" id="IPR000667">
    <property type="entry name" value="Peptidase_S13"/>
</dbReference>
<dbReference type="PROSITE" id="PS51318">
    <property type="entry name" value="TAT"/>
    <property type="match status" value="1"/>
</dbReference>
<feature type="signal peptide" evidence="3">
    <location>
        <begin position="1"/>
        <end position="26"/>
    </location>
</feature>
<dbReference type="Pfam" id="PF02113">
    <property type="entry name" value="Peptidase_S13"/>
    <property type="match status" value="1"/>
</dbReference>
<keyword evidence="4" id="KW-0645">Protease</keyword>
<dbReference type="InterPro" id="IPR012338">
    <property type="entry name" value="Beta-lactam/transpept-like"/>
</dbReference>
<dbReference type="SUPFAM" id="SSF56601">
    <property type="entry name" value="beta-lactamase/transpeptidase-like"/>
    <property type="match status" value="1"/>
</dbReference>
<keyword evidence="2 4" id="KW-0378">Hydrolase</keyword>
<comment type="similarity">
    <text evidence="1">Belongs to the peptidase S13 family.</text>
</comment>
<proteinExistence type="inferred from homology"/>
<dbReference type="EC" id="3.4.16.4" evidence="4"/>
<dbReference type="NCBIfam" id="TIGR00666">
    <property type="entry name" value="PBP4"/>
    <property type="match status" value="1"/>
</dbReference>
<feature type="chain" id="PRO_5045063889" evidence="3">
    <location>
        <begin position="27"/>
        <end position="501"/>
    </location>
</feature>
<reference evidence="5" key="1">
    <citation type="journal article" date="2019" name="Int. J. Syst. Evol. Microbiol.">
        <title>The Global Catalogue of Microorganisms (GCM) 10K type strain sequencing project: providing services to taxonomists for standard genome sequencing and annotation.</title>
        <authorList>
            <consortium name="The Broad Institute Genomics Platform"/>
            <consortium name="The Broad Institute Genome Sequencing Center for Infectious Disease"/>
            <person name="Wu L."/>
            <person name="Ma J."/>
        </authorList>
    </citation>
    <scope>NUCLEOTIDE SEQUENCE [LARGE SCALE GENOMIC DNA]</scope>
    <source>
        <strain evidence="5">CGMCC 1.12750</strain>
    </source>
</reference>
<dbReference type="Gene3D" id="3.50.80.20">
    <property type="entry name" value="D-Ala-D-Ala carboxypeptidase C, peptidase S13"/>
    <property type="match status" value="1"/>
</dbReference>
<protein>
    <submittedName>
        <fullName evidence="4">D-alanyl-D-alanine carboxypeptidase/D-alanyl-D-alanine-endopeptidase</fullName>
        <ecNumber evidence="4">3.4.16.4</ecNumber>
    </submittedName>
</protein>
<evidence type="ECO:0000313" key="4">
    <source>
        <dbReference type="EMBL" id="MFC7704389.1"/>
    </source>
</evidence>
<gene>
    <name evidence="4" type="primary">dacB</name>
    <name evidence="4" type="ORF">ACFQXB_09295</name>
</gene>
<keyword evidence="3" id="KW-0732">Signal</keyword>
<organism evidence="4 5">
    <name type="scientific">Plastorhodobacter daqingensis</name>
    <dbReference type="NCBI Taxonomy" id="1387281"/>
    <lineage>
        <taxon>Bacteria</taxon>
        <taxon>Pseudomonadati</taxon>
        <taxon>Pseudomonadota</taxon>
        <taxon>Alphaproteobacteria</taxon>
        <taxon>Rhodobacterales</taxon>
        <taxon>Paracoccaceae</taxon>
        <taxon>Plastorhodobacter</taxon>
    </lineage>
</organism>
<dbReference type="PANTHER" id="PTHR30023:SF0">
    <property type="entry name" value="PENICILLIN-SENSITIVE CARBOXYPEPTIDASE A"/>
    <property type="match status" value="1"/>
</dbReference>
<evidence type="ECO:0000313" key="5">
    <source>
        <dbReference type="Proteomes" id="UP001596516"/>
    </source>
</evidence>
<evidence type="ECO:0000256" key="3">
    <source>
        <dbReference type="SAM" id="SignalP"/>
    </source>
</evidence>
<dbReference type="InterPro" id="IPR006311">
    <property type="entry name" value="TAT_signal"/>
</dbReference>
<comment type="caution">
    <text evidence="4">The sequence shown here is derived from an EMBL/GenBank/DDBJ whole genome shotgun (WGS) entry which is preliminary data.</text>
</comment>
<accession>A0ABW2UI79</accession>
<dbReference type="PANTHER" id="PTHR30023">
    <property type="entry name" value="D-ALANYL-D-ALANINE CARBOXYPEPTIDASE"/>
    <property type="match status" value="1"/>
</dbReference>
<dbReference type="Proteomes" id="UP001596516">
    <property type="component" value="Unassembled WGS sequence"/>
</dbReference>
<dbReference type="RefSeq" id="WP_377402576.1">
    <property type="nucleotide sequence ID" value="NZ_JBHTFQ010000004.1"/>
</dbReference>
<name>A0ABW2UI79_9RHOB</name>
<dbReference type="GO" id="GO:0009002">
    <property type="term" value="F:serine-type D-Ala-D-Ala carboxypeptidase activity"/>
    <property type="evidence" value="ECO:0007669"/>
    <property type="project" value="UniProtKB-EC"/>
</dbReference>
<dbReference type="EMBL" id="JBHTFQ010000004">
    <property type="protein sequence ID" value="MFC7704389.1"/>
    <property type="molecule type" value="Genomic_DNA"/>
</dbReference>
<dbReference type="Gene3D" id="3.40.710.10">
    <property type="entry name" value="DD-peptidase/beta-lactamase superfamily"/>
    <property type="match status" value="2"/>
</dbReference>
<dbReference type="PRINTS" id="PR00922">
    <property type="entry name" value="DADACBPTASE3"/>
</dbReference>
<sequence length="501" mass="52569">MTNPSNVSRRWLLGALVAGAAGPALAGAPTVSLRPPARGATLASGARVASATVPAAAQLIDAARLGGEVSFVVADARSGQLLEAAGAERSLPPASVVKAMTALYAIETLGSGYRFATRLMATGPVQGGVVNGDLVLVGGGDPTLSSDGLATMVTALRGLGVNGVSGRFLVHGAALPSIPAIDPAQPAHVGYNPAVSGLNLNYNQVHFEWQRAQGAWRLSMEARAERSRPAVSLARMQVVQRQSPTFTFAANGPYEDWTVASAALGNGGSRLLPVRRPEAYAAEVFQTLAAAQGIRLPPAQIVTNLPAGSVIVQHDSDDLRTVSRDMLRWSTNLTAETLGLAASVARGLRPGTLAASAGAMSDWAGARFGLARPRLVDHSGLGDASRIAALDIVRALAGSEAQLRPILRNFPMRDAQNNEIRNHPIRVDAKTGTLNFVSGLGGYITAPGGREMVFAIFCADTARRDRLGPAERERPEGGREWTQRARRLQQQLIERWAAVHV</sequence>
<keyword evidence="4" id="KW-0121">Carboxypeptidase</keyword>
<keyword evidence="5" id="KW-1185">Reference proteome</keyword>